<feature type="non-terminal residue" evidence="2">
    <location>
        <position position="1"/>
    </location>
</feature>
<sequence length="90" mass="9623">TYKRPHVPDNFSSVCAASGLHPRPWLKKPTVNRQTVPGSAIYGRRIVFGTAQIGGMRSAEARLRRKPYGPAGLVAEDPRTALSGAPRGAA</sequence>
<evidence type="ECO:0000313" key="2">
    <source>
        <dbReference type="EMBL" id="JAC64303.1"/>
    </source>
</evidence>
<feature type="region of interest" description="Disordered" evidence="1">
    <location>
        <begin position="69"/>
        <end position="90"/>
    </location>
</feature>
<evidence type="ECO:0000256" key="1">
    <source>
        <dbReference type="SAM" id="MobiDB-lite"/>
    </source>
</evidence>
<organism evidence="2">
    <name type="scientific">Tetraselmis sp. GSL018</name>
    <dbReference type="NCBI Taxonomy" id="582737"/>
    <lineage>
        <taxon>Eukaryota</taxon>
        <taxon>Viridiplantae</taxon>
        <taxon>Chlorophyta</taxon>
        <taxon>core chlorophytes</taxon>
        <taxon>Chlorodendrophyceae</taxon>
        <taxon>Chlorodendrales</taxon>
        <taxon>Chlorodendraceae</taxon>
        <taxon>Tetraselmis</taxon>
    </lineage>
</organism>
<proteinExistence type="predicted"/>
<accession>A0A061QX68</accession>
<protein>
    <submittedName>
        <fullName evidence="2">Uncharacterized protein</fullName>
    </submittedName>
</protein>
<dbReference type="AlphaFoldDB" id="A0A061QX68"/>
<gene>
    <name evidence="2" type="ORF">TSPGSL018_18615</name>
</gene>
<name>A0A061QX68_9CHLO</name>
<reference evidence="2" key="1">
    <citation type="submission" date="2014-05" db="EMBL/GenBank/DDBJ databases">
        <title>The transcriptome of the halophilic microalga Tetraselmis sp. GSL018 isolated from the Great Salt Lake, Utah.</title>
        <authorList>
            <person name="Jinkerson R.E."/>
            <person name="D'Adamo S."/>
            <person name="Posewitz M.C."/>
        </authorList>
    </citation>
    <scope>NUCLEOTIDE SEQUENCE</scope>
    <source>
        <strain evidence="2">GSL018</strain>
    </source>
</reference>
<feature type="non-terminal residue" evidence="2">
    <location>
        <position position="90"/>
    </location>
</feature>
<dbReference type="EMBL" id="GBEZ01022542">
    <property type="protein sequence ID" value="JAC64303.1"/>
    <property type="molecule type" value="Transcribed_RNA"/>
</dbReference>